<name>A0ACB8EUH1_9SAUR</name>
<reference evidence="1" key="1">
    <citation type="submission" date="2021-08" db="EMBL/GenBank/DDBJ databases">
        <title>The first chromosome-level gecko genome reveals the dynamic sex chromosomes of Neotropical dwarf geckos (Sphaerodactylidae: Sphaerodactylus).</title>
        <authorList>
            <person name="Pinto B.J."/>
            <person name="Keating S.E."/>
            <person name="Gamble T."/>
        </authorList>
    </citation>
    <scope>NUCLEOTIDE SEQUENCE</scope>
    <source>
        <strain evidence="1">TG3544</strain>
    </source>
</reference>
<protein>
    <submittedName>
        <fullName evidence="1">Uncharacterized protein</fullName>
    </submittedName>
</protein>
<comment type="caution">
    <text evidence="1">The sequence shown here is derived from an EMBL/GenBank/DDBJ whole genome shotgun (WGS) entry which is preliminary data.</text>
</comment>
<dbReference type="Proteomes" id="UP000827872">
    <property type="component" value="Linkage Group LG15"/>
</dbReference>
<organism evidence="1 2">
    <name type="scientific">Sphaerodactylus townsendi</name>
    <dbReference type="NCBI Taxonomy" id="933632"/>
    <lineage>
        <taxon>Eukaryota</taxon>
        <taxon>Metazoa</taxon>
        <taxon>Chordata</taxon>
        <taxon>Craniata</taxon>
        <taxon>Vertebrata</taxon>
        <taxon>Euteleostomi</taxon>
        <taxon>Lepidosauria</taxon>
        <taxon>Squamata</taxon>
        <taxon>Bifurcata</taxon>
        <taxon>Gekkota</taxon>
        <taxon>Sphaerodactylidae</taxon>
        <taxon>Sphaerodactylus</taxon>
    </lineage>
</organism>
<keyword evidence="2" id="KW-1185">Reference proteome</keyword>
<evidence type="ECO:0000313" key="1">
    <source>
        <dbReference type="EMBL" id="KAH7996609.1"/>
    </source>
</evidence>
<accession>A0ACB8EUH1</accession>
<evidence type="ECO:0000313" key="2">
    <source>
        <dbReference type="Proteomes" id="UP000827872"/>
    </source>
</evidence>
<gene>
    <name evidence="1" type="ORF">K3G42_008467</name>
</gene>
<sequence>MFFFTQLLLCASLLHFSAAILDFSACTFPFLYKGKTHDTCTKDGSRFDWLWCATTSNYDKDHKWKRCYEKEHGGNSHGKPCVFPFVYRERVFYSCTDEHVKPRMFWCATTSNYDIDKKWSYCADTSKPTLLWMRKRTYFDSSAPSCLEVTSWMKLRIVQEKGYSEYGQERDQDGVARSVDPIS</sequence>
<proteinExistence type="predicted"/>
<dbReference type="EMBL" id="CM037628">
    <property type="protein sequence ID" value="KAH7996609.1"/>
    <property type="molecule type" value="Genomic_DNA"/>
</dbReference>